<gene>
    <name evidence="1" type="ORF">ACFQMG_09210</name>
</gene>
<evidence type="ECO:0000313" key="2">
    <source>
        <dbReference type="Proteomes" id="UP001596435"/>
    </source>
</evidence>
<dbReference type="RefSeq" id="WP_345709083.1">
    <property type="nucleotide sequence ID" value="NZ_BAABKV010000001.1"/>
</dbReference>
<name>A0ABW2FV42_9ACTN</name>
<reference evidence="2" key="1">
    <citation type="journal article" date="2019" name="Int. J. Syst. Evol. Microbiol.">
        <title>The Global Catalogue of Microorganisms (GCM) 10K type strain sequencing project: providing services to taxonomists for standard genome sequencing and annotation.</title>
        <authorList>
            <consortium name="The Broad Institute Genomics Platform"/>
            <consortium name="The Broad Institute Genome Sequencing Center for Infectious Disease"/>
            <person name="Wu L."/>
            <person name="Ma J."/>
        </authorList>
    </citation>
    <scope>NUCLEOTIDE SEQUENCE [LARGE SCALE GENOMIC DNA]</scope>
    <source>
        <strain evidence="2">CGMCC 1.12859</strain>
    </source>
</reference>
<protein>
    <submittedName>
        <fullName evidence="1">Uncharacterized protein</fullName>
    </submittedName>
</protein>
<proteinExistence type="predicted"/>
<comment type="caution">
    <text evidence="1">The sequence shown here is derived from an EMBL/GenBank/DDBJ whole genome shotgun (WGS) entry which is preliminary data.</text>
</comment>
<dbReference type="Proteomes" id="UP001596435">
    <property type="component" value="Unassembled WGS sequence"/>
</dbReference>
<accession>A0ABW2FV42</accession>
<sequence length="85" mass="9140">MNPEPLLRAVVSAMMLLEDCGPGAIDPDTVTRGLDHLGHDLLDLTGTDRNDFLALVDRMAATENDRRTAQVIRELPLAIGMVGAS</sequence>
<evidence type="ECO:0000313" key="1">
    <source>
        <dbReference type="EMBL" id="MFC7179741.1"/>
    </source>
</evidence>
<dbReference type="EMBL" id="JBHTAJ010000013">
    <property type="protein sequence ID" value="MFC7179741.1"/>
    <property type="molecule type" value="Genomic_DNA"/>
</dbReference>
<organism evidence="1 2">
    <name type="scientific">Kitasatospora paranensis</name>
    <dbReference type="NCBI Taxonomy" id="258053"/>
    <lineage>
        <taxon>Bacteria</taxon>
        <taxon>Bacillati</taxon>
        <taxon>Actinomycetota</taxon>
        <taxon>Actinomycetes</taxon>
        <taxon>Kitasatosporales</taxon>
        <taxon>Streptomycetaceae</taxon>
        <taxon>Kitasatospora</taxon>
    </lineage>
</organism>
<keyword evidence="2" id="KW-1185">Reference proteome</keyword>